<dbReference type="PANTHER" id="PTHR33526">
    <property type="entry name" value="OS07G0123800 PROTEIN"/>
    <property type="match status" value="1"/>
</dbReference>
<evidence type="ECO:0000313" key="2">
    <source>
        <dbReference type="Proteomes" id="UP001318860"/>
    </source>
</evidence>
<dbReference type="Proteomes" id="UP001318860">
    <property type="component" value="Unassembled WGS sequence"/>
</dbReference>
<organism evidence="1 2">
    <name type="scientific">Rehmannia glutinosa</name>
    <name type="common">Chinese foxglove</name>
    <dbReference type="NCBI Taxonomy" id="99300"/>
    <lineage>
        <taxon>Eukaryota</taxon>
        <taxon>Viridiplantae</taxon>
        <taxon>Streptophyta</taxon>
        <taxon>Embryophyta</taxon>
        <taxon>Tracheophyta</taxon>
        <taxon>Spermatophyta</taxon>
        <taxon>Magnoliopsida</taxon>
        <taxon>eudicotyledons</taxon>
        <taxon>Gunneridae</taxon>
        <taxon>Pentapetalae</taxon>
        <taxon>asterids</taxon>
        <taxon>lamiids</taxon>
        <taxon>Lamiales</taxon>
        <taxon>Orobanchaceae</taxon>
        <taxon>Rehmannieae</taxon>
        <taxon>Rehmannia</taxon>
    </lineage>
</organism>
<comment type="caution">
    <text evidence="1">The sequence shown here is derived from an EMBL/GenBank/DDBJ whole genome shotgun (WGS) entry which is preliminary data.</text>
</comment>
<evidence type="ECO:0000313" key="1">
    <source>
        <dbReference type="EMBL" id="KAK6151135.1"/>
    </source>
</evidence>
<proteinExistence type="predicted"/>
<dbReference type="PANTHER" id="PTHR33526:SF4">
    <property type="entry name" value="OS07G0123800 PROTEIN"/>
    <property type="match status" value="1"/>
</dbReference>
<protein>
    <submittedName>
        <fullName evidence="1">Uncharacterized protein</fullName>
    </submittedName>
</protein>
<dbReference type="EMBL" id="JABTTQ020000008">
    <property type="protein sequence ID" value="KAK6151135.1"/>
    <property type="molecule type" value="Genomic_DNA"/>
</dbReference>
<gene>
    <name evidence="1" type="ORF">DH2020_016067</name>
</gene>
<keyword evidence="2" id="KW-1185">Reference proteome</keyword>
<accession>A0ABR0WY55</accession>
<reference evidence="1 2" key="1">
    <citation type="journal article" date="2021" name="Comput. Struct. Biotechnol. J.">
        <title>De novo genome assembly of the potent medicinal plant Rehmannia glutinosa using nanopore technology.</title>
        <authorList>
            <person name="Ma L."/>
            <person name="Dong C."/>
            <person name="Song C."/>
            <person name="Wang X."/>
            <person name="Zheng X."/>
            <person name="Niu Y."/>
            <person name="Chen S."/>
            <person name="Feng W."/>
        </authorList>
    </citation>
    <scope>NUCLEOTIDE SEQUENCE [LARGE SCALE GENOMIC DNA]</scope>
    <source>
        <strain evidence="1">DH-2019</strain>
    </source>
</reference>
<name>A0ABR0WY55_REHGL</name>
<sequence length="207" mass="23068">MSSKRARKQSIFIRYMRGPIRALARARDLYVKSLTGCGGPVVYGNAMGCPTPHIPSIPRSFSVNTSNSNYRTAEEELRDLIRLASTRRLTGKFEAELHRSRSAIPFSASGVSAAAASVPRSNTVAFGRIDEEKSFEYGEEDDVGLLGGVNYPRTRSYAVPRRIKTDKQSEEILKPAQDLLNPPLHPPETGLEWKDYFESSIVCYPQQ</sequence>